<accession>A0ABR8FCI4</accession>
<dbReference type="RefSeq" id="WP_190711405.1">
    <property type="nucleotide sequence ID" value="NZ_JACJST010000001.1"/>
</dbReference>
<proteinExistence type="predicted"/>
<organism evidence="3 4">
    <name type="scientific">Anabaena lutea FACHB-196</name>
    <dbReference type="NCBI Taxonomy" id="2692881"/>
    <lineage>
        <taxon>Bacteria</taxon>
        <taxon>Bacillati</taxon>
        <taxon>Cyanobacteriota</taxon>
        <taxon>Cyanophyceae</taxon>
        <taxon>Nostocales</taxon>
        <taxon>Nostocaceae</taxon>
        <taxon>Anabaena</taxon>
    </lineage>
</organism>
<sequence length="657" mass="76223">MLGYFPEAYPDELFYSICARFQDRVRYPSQKATVEDLFQTKNAIAIFDFPSRLKRLVDTLPPQSGYTVDYFINNHTLLPFYSPFLPPERDQLIRDDMSGDNGAKIHARLGIVAGYVEMPSHLRFCPLCVEDDKKRFGESYWHRLHQVPGVEVCPTHSVFLENSDVLTHNRRLAYEFLAAEQAIQKAVPRPIEPLDPVHKILLNIAKDIEWLLNDCRFVPGLEDLYQKYLSLVKNNPELVTHAGRIRVQELLRLFQNHYPAEVLELLQCPLDEQIRDHWLAQLVRFPRRVHHPLRHLLLIQFLGYSAQEFFELQEAKKPFGNAPWPCLNPVCQYFQQPKIHECQITYNQENHKLTGTFSCICGFVYCRNAPEQSLEDRIQYSRIKVYGSVWEESLRLLWHDPSLTLKEIRPSLTLKEIGQRLGVSVKTVLRQADKLKLTFPRPNTTARAKNLCPSLKLRATTYEVATDVIESCRQKWLDLMAVNPDLGRTQLRSKAPAVYGQLYKYDRDWLNEHLPPLQKKNGTPDVDWEIRDIQAMAAVKVAAENLKEDSGRPVWISRTAIANSLEHPISAWVKRHLQRLPLTAKVLGEVAESREEFAVRRVKWTADRFRQEHLCPQEWELVRRAGLRPEVRQLPVVKEAIATALKNLNLLVSNIET</sequence>
<keyword evidence="4" id="KW-1185">Reference proteome</keyword>
<comment type="caution">
    <text evidence="3">The sequence shown here is derived from an EMBL/GenBank/DDBJ whole genome shotgun (WGS) entry which is preliminary data.</text>
</comment>
<dbReference type="InterPro" id="IPR009492">
    <property type="entry name" value="TniQ"/>
</dbReference>
<feature type="domain" description="TniQ" evidence="1">
    <location>
        <begin position="5"/>
        <end position="160"/>
    </location>
</feature>
<evidence type="ECO:0000313" key="3">
    <source>
        <dbReference type="EMBL" id="MBD2566590.1"/>
    </source>
</evidence>
<evidence type="ECO:0000313" key="4">
    <source>
        <dbReference type="Proteomes" id="UP000640531"/>
    </source>
</evidence>
<reference evidence="3 4" key="1">
    <citation type="journal article" date="2020" name="ISME J.">
        <title>Comparative genomics reveals insights into cyanobacterial evolution and habitat adaptation.</title>
        <authorList>
            <person name="Chen M.Y."/>
            <person name="Teng W.K."/>
            <person name="Zhao L."/>
            <person name="Hu C.X."/>
            <person name="Zhou Y.K."/>
            <person name="Han B.P."/>
            <person name="Song L.R."/>
            <person name="Shu W.S."/>
        </authorList>
    </citation>
    <scope>NUCLEOTIDE SEQUENCE [LARGE SCALE GENOMIC DNA]</scope>
    <source>
        <strain evidence="3 4">FACHB-196</strain>
    </source>
</reference>
<evidence type="ECO:0000259" key="1">
    <source>
        <dbReference type="Pfam" id="PF06527"/>
    </source>
</evidence>
<dbReference type="Pfam" id="PF06527">
    <property type="entry name" value="TniQ"/>
    <property type="match status" value="1"/>
</dbReference>
<gene>
    <name evidence="3" type="ORF">H6G59_01510</name>
</gene>
<evidence type="ECO:0000259" key="2">
    <source>
        <dbReference type="Pfam" id="PF15978"/>
    </source>
</evidence>
<name>A0ABR8FCI4_9NOST</name>
<dbReference type="Pfam" id="PF15978">
    <property type="entry name" value="TnsD"/>
    <property type="match status" value="1"/>
</dbReference>
<dbReference type="InterPro" id="IPR032750">
    <property type="entry name" value="TnsD_C"/>
</dbReference>
<dbReference type="EMBL" id="JACJST010000001">
    <property type="protein sequence ID" value="MBD2566590.1"/>
    <property type="molecule type" value="Genomic_DNA"/>
</dbReference>
<dbReference type="Proteomes" id="UP000640531">
    <property type="component" value="Unassembled WGS sequence"/>
</dbReference>
<protein>
    <submittedName>
        <fullName evidence="3">TniQ family protein</fullName>
    </submittedName>
</protein>
<feature type="domain" description="Transposon Tn7 transposition protein TnsD C-terminal" evidence="2">
    <location>
        <begin position="204"/>
        <end position="587"/>
    </location>
</feature>